<sequence length="388" mass="38030">MKSTTVAMGLLAGVASASYNHPRHFHAPRPYYRRDNSTAPTQTTLTVQLTQVHTVTSCAPTVTNCPGRNNTEAYATMPASELTTAEVTQVIDLTTTVCPVTAAESVSSAVVGSHSSGLIPGTTHDVTPTVSSGNSGVTVTASVRTTDVPLTMTVGPESSKSVVVTTIHSTYTQQVTVTLTKSGLTTAESNSPVGGSGSGNGSGSEGSSAEGTTTTTSTSTGTRTVTVARSSTATTYPTGASGNSGSTGSSGNSDNNGSSGSGSGSDSETCPEAVTVTVTAPASTVYVTQTAPSAAATGASGNSGSTGSGNSGSTGSGNSGSGSSGSSDDADEGSDDGEDGDDCPTETEDSGVVTATATATVVPYPVGPVNGTYPTPTAVPTGLFRVRN</sequence>
<feature type="region of interest" description="Disordered" evidence="1">
    <location>
        <begin position="294"/>
        <end position="378"/>
    </location>
</feature>
<evidence type="ECO:0000313" key="3">
    <source>
        <dbReference type="Proteomes" id="UP000829685"/>
    </source>
</evidence>
<feature type="region of interest" description="Disordered" evidence="1">
    <location>
        <begin position="183"/>
        <end position="271"/>
    </location>
</feature>
<reference evidence="2" key="1">
    <citation type="submission" date="2021-03" db="EMBL/GenBank/DDBJ databases">
        <title>Revisited historic fungal species revealed as producer of novel bioactive compounds through whole genome sequencing and comparative genomics.</title>
        <authorList>
            <person name="Vignolle G.A."/>
            <person name="Hochenegger N."/>
            <person name="Mach R.L."/>
            <person name="Mach-Aigner A.R."/>
            <person name="Javad Rahimi M."/>
            <person name="Salim K.A."/>
            <person name="Chan C.M."/>
            <person name="Lim L.B.L."/>
            <person name="Cai F."/>
            <person name="Druzhinina I.S."/>
            <person name="U'Ren J.M."/>
            <person name="Derntl C."/>
        </authorList>
    </citation>
    <scope>NUCLEOTIDE SEQUENCE</scope>
    <source>
        <strain evidence="2">TUCIM 5799</strain>
    </source>
</reference>
<comment type="caution">
    <text evidence="2">The sequence shown here is derived from an EMBL/GenBank/DDBJ whole genome shotgun (WGS) entry which is preliminary data.</text>
</comment>
<feature type="compositionally biased region" description="Low complexity" evidence="1">
    <location>
        <begin position="294"/>
        <end position="303"/>
    </location>
</feature>
<gene>
    <name evidence="2" type="ORF">JX265_005143</name>
</gene>
<dbReference type="Proteomes" id="UP000829685">
    <property type="component" value="Unassembled WGS sequence"/>
</dbReference>
<feature type="compositionally biased region" description="Low complexity" evidence="1">
    <location>
        <begin position="205"/>
        <end position="258"/>
    </location>
</feature>
<accession>A0A9Q0ARN9</accession>
<feature type="compositionally biased region" description="Low complexity" evidence="1">
    <location>
        <begin position="352"/>
        <end position="362"/>
    </location>
</feature>
<protein>
    <recommendedName>
        <fullName evidence="4">Lustrin A</fullName>
    </recommendedName>
</protein>
<feature type="compositionally biased region" description="Gly residues" evidence="1">
    <location>
        <begin position="194"/>
        <end position="204"/>
    </location>
</feature>
<dbReference type="AlphaFoldDB" id="A0A9Q0ARN9"/>
<evidence type="ECO:0000256" key="1">
    <source>
        <dbReference type="SAM" id="MobiDB-lite"/>
    </source>
</evidence>
<proteinExistence type="predicted"/>
<name>A0A9Q0ARN9_9PEZI</name>
<keyword evidence="3" id="KW-1185">Reference proteome</keyword>
<feature type="compositionally biased region" description="Acidic residues" evidence="1">
    <location>
        <begin position="328"/>
        <end position="349"/>
    </location>
</feature>
<evidence type="ECO:0008006" key="4">
    <source>
        <dbReference type="Google" id="ProtNLM"/>
    </source>
</evidence>
<dbReference type="EMBL" id="JAFIMR010000010">
    <property type="protein sequence ID" value="KAI1873521.1"/>
    <property type="molecule type" value="Genomic_DNA"/>
</dbReference>
<organism evidence="2 3">
    <name type="scientific">Neoarthrinium moseri</name>
    <dbReference type="NCBI Taxonomy" id="1658444"/>
    <lineage>
        <taxon>Eukaryota</taxon>
        <taxon>Fungi</taxon>
        <taxon>Dikarya</taxon>
        <taxon>Ascomycota</taxon>
        <taxon>Pezizomycotina</taxon>
        <taxon>Sordariomycetes</taxon>
        <taxon>Xylariomycetidae</taxon>
        <taxon>Amphisphaeriales</taxon>
        <taxon>Apiosporaceae</taxon>
        <taxon>Neoarthrinium</taxon>
    </lineage>
</organism>
<evidence type="ECO:0000313" key="2">
    <source>
        <dbReference type="EMBL" id="KAI1873521.1"/>
    </source>
</evidence>
<feature type="compositionally biased region" description="Gly residues" evidence="1">
    <location>
        <begin position="304"/>
        <end position="323"/>
    </location>
</feature>